<feature type="domain" description="Calcineurin-like phosphoesterase" evidence="5">
    <location>
        <begin position="5"/>
        <end position="251"/>
    </location>
</feature>
<dbReference type="EMBL" id="KC246834">
    <property type="protein sequence ID" value="AHF25385.1"/>
    <property type="molecule type" value="Genomic_DNA"/>
</dbReference>
<dbReference type="SUPFAM" id="SSF56300">
    <property type="entry name" value="Metallo-dependent phosphatases"/>
    <property type="match status" value="1"/>
</dbReference>
<protein>
    <submittedName>
        <fullName evidence="6">Metallophosphoesterase</fullName>
    </submittedName>
</protein>
<accession>W0FQW2</accession>
<evidence type="ECO:0000256" key="4">
    <source>
        <dbReference type="ARBA" id="ARBA00025742"/>
    </source>
</evidence>
<dbReference type="PANTHER" id="PTHR42988">
    <property type="entry name" value="PHOSPHOHYDROLASE"/>
    <property type="match status" value="1"/>
</dbReference>
<dbReference type="GO" id="GO:0016787">
    <property type="term" value="F:hydrolase activity"/>
    <property type="evidence" value="ECO:0007669"/>
    <property type="project" value="UniProtKB-KW"/>
</dbReference>
<dbReference type="AlphaFoldDB" id="W0FQW2"/>
<organism evidence="6">
    <name type="scientific">uncultured bacterium Contig137</name>
    <dbReference type="NCBI Taxonomy" id="1393421"/>
    <lineage>
        <taxon>Bacteria</taxon>
        <taxon>environmental samples</taxon>
    </lineage>
</organism>
<comment type="similarity">
    <text evidence="4">Belongs to the cyclic nucleotide phosphodiesterase class-III family.</text>
</comment>
<sequence>MSESKFYLITDAHYYSKKNWVEGEPVNSRERGDQIIIKASPDILDAFVDKIIADDTTDTVLFTGDNVNSGDMTSHYEFRERLEKLANAGKKVYVIEATHDYCSTGDDECFQRGSSRYTETGTEPIPFMRKGELFDFYYDYGAKQAIDVHRESGSYTVKLGDGVRLVMIVDNGNGRSHCGLFEDGVEWLKGQIKQAKEAGDYILLATHHPVISPWEVYRHMVDYEMYGGYRELSELMCSENVRVIFTGHTHVQNIREYKSENGGSFYDVSTISLVNAAGKMRHVTVDSAKGTCTVKSVGIDSAPGIDTGDKSLYEYLYGINFTGLIEKNFPLALTDTEQFIRRSSGALPADKLMGKKGLVKFACRRLAKLKLSFAAKFGKAWKNLTPDEKKYAKNTKLIDAAFIIMRHIFPGDAPFGPDTVEFKALSAAASRLDRLVGRFNISAVKKLIPPGSSLREMAEDFLYNNRTGSDDEIVIDLK</sequence>
<keyword evidence="3" id="KW-0408">Iron</keyword>
<dbReference type="InterPro" id="IPR004843">
    <property type="entry name" value="Calcineurin-like_PHP"/>
</dbReference>
<keyword evidence="1" id="KW-0479">Metal-binding</keyword>
<dbReference type="PANTHER" id="PTHR42988:SF2">
    <property type="entry name" value="CYCLIC NUCLEOTIDE PHOSPHODIESTERASE CBUA0032-RELATED"/>
    <property type="match status" value="1"/>
</dbReference>
<evidence type="ECO:0000256" key="3">
    <source>
        <dbReference type="ARBA" id="ARBA00023004"/>
    </source>
</evidence>
<dbReference type="InterPro" id="IPR029052">
    <property type="entry name" value="Metallo-depent_PP-like"/>
</dbReference>
<reference evidence="6" key="1">
    <citation type="journal article" date="2013" name="PLoS ONE">
        <title>Metagenomic insights into the carbohydrate-active enzymes carried by the microorganisms adhering to solid digesta in the rumen of cows.</title>
        <authorList>
            <person name="Wang L."/>
            <person name="Hatem A."/>
            <person name="Catalyurek U.V."/>
            <person name="Morrison M."/>
            <person name="Yu Z."/>
        </authorList>
    </citation>
    <scope>NUCLEOTIDE SEQUENCE</scope>
</reference>
<evidence type="ECO:0000313" key="6">
    <source>
        <dbReference type="EMBL" id="AHF25385.1"/>
    </source>
</evidence>
<keyword evidence="2" id="KW-0378">Hydrolase</keyword>
<proteinExistence type="inferred from homology"/>
<dbReference type="InterPro" id="IPR050884">
    <property type="entry name" value="CNP_phosphodiesterase-III"/>
</dbReference>
<evidence type="ECO:0000259" key="5">
    <source>
        <dbReference type="Pfam" id="PF00149"/>
    </source>
</evidence>
<evidence type="ECO:0000256" key="2">
    <source>
        <dbReference type="ARBA" id="ARBA00022801"/>
    </source>
</evidence>
<dbReference type="Pfam" id="PF00149">
    <property type="entry name" value="Metallophos"/>
    <property type="match status" value="1"/>
</dbReference>
<dbReference type="GO" id="GO:0046872">
    <property type="term" value="F:metal ion binding"/>
    <property type="evidence" value="ECO:0007669"/>
    <property type="project" value="UniProtKB-KW"/>
</dbReference>
<dbReference type="Gene3D" id="3.60.21.10">
    <property type="match status" value="1"/>
</dbReference>
<name>W0FQW2_9BACT</name>
<evidence type="ECO:0000256" key="1">
    <source>
        <dbReference type="ARBA" id="ARBA00022723"/>
    </source>
</evidence>